<keyword evidence="2" id="KW-0378">Hydrolase</keyword>
<evidence type="ECO:0000259" key="3">
    <source>
        <dbReference type="Pfam" id="PF00149"/>
    </source>
</evidence>
<dbReference type="Gene3D" id="3.60.21.10">
    <property type="match status" value="1"/>
</dbReference>
<proteinExistence type="inferred from homology"/>
<dbReference type="PIRSF" id="PIRSF036361">
    <property type="entry name" value="YunD"/>
    <property type="match status" value="1"/>
</dbReference>
<dbReference type="RefSeq" id="WP_137637399.1">
    <property type="nucleotide sequence ID" value="NZ_BJDN01000008.1"/>
</dbReference>
<evidence type="ECO:0000259" key="4">
    <source>
        <dbReference type="Pfam" id="PF02872"/>
    </source>
</evidence>
<dbReference type="InterPro" id="IPR004843">
    <property type="entry name" value="Calcineurin-like_PHP"/>
</dbReference>
<dbReference type="InterPro" id="IPR011240">
    <property type="entry name" value="Pesterase_YunD"/>
</dbReference>
<dbReference type="InterPro" id="IPR006179">
    <property type="entry name" value="5_nucleotidase/apyrase"/>
</dbReference>
<dbReference type="EMBL" id="JBHTIO010000024">
    <property type="protein sequence ID" value="MFD0897006.1"/>
    <property type="molecule type" value="Genomic_DNA"/>
</dbReference>
<dbReference type="SUPFAM" id="SSF55816">
    <property type="entry name" value="5'-nucleotidase (syn. UDP-sugar hydrolase), C-terminal domain"/>
    <property type="match status" value="1"/>
</dbReference>
<feature type="domain" description="5'-Nucleotidase C-terminal" evidence="4">
    <location>
        <begin position="290"/>
        <end position="421"/>
    </location>
</feature>
<evidence type="ECO:0000256" key="1">
    <source>
        <dbReference type="ARBA" id="ARBA00022729"/>
    </source>
</evidence>
<dbReference type="CDD" id="cd00845">
    <property type="entry name" value="MPP_UshA_N_like"/>
    <property type="match status" value="1"/>
</dbReference>
<dbReference type="Proteomes" id="UP001597104">
    <property type="component" value="Unassembled WGS sequence"/>
</dbReference>
<accession>A0ABW3EBD0</accession>
<comment type="caution">
    <text evidence="5">The sequence shown here is derived from an EMBL/GenBank/DDBJ whole genome shotgun (WGS) entry which is preliminary data.</text>
</comment>
<keyword evidence="6" id="KW-1185">Reference proteome</keyword>
<evidence type="ECO:0000313" key="5">
    <source>
        <dbReference type="EMBL" id="MFD0897006.1"/>
    </source>
</evidence>
<dbReference type="Pfam" id="PF00149">
    <property type="entry name" value="Metallophos"/>
    <property type="match status" value="1"/>
</dbReference>
<dbReference type="PROSITE" id="PS00785">
    <property type="entry name" value="5_NUCLEOTIDASE_1"/>
    <property type="match status" value="1"/>
</dbReference>
<dbReference type="PANTHER" id="PTHR11575">
    <property type="entry name" value="5'-NUCLEOTIDASE-RELATED"/>
    <property type="match status" value="1"/>
</dbReference>
<reference evidence="6" key="1">
    <citation type="journal article" date="2019" name="Int. J. Syst. Evol. Microbiol.">
        <title>The Global Catalogue of Microorganisms (GCM) 10K type strain sequencing project: providing services to taxonomists for standard genome sequencing and annotation.</title>
        <authorList>
            <consortium name="The Broad Institute Genomics Platform"/>
            <consortium name="The Broad Institute Genome Sequencing Center for Infectious Disease"/>
            <person name="Wu L."/>
            <person name="Ma J."/>
        </authorList>
    </citation>
    <scope>NUCLEOTIDE SEQUENCE [LARGE SCALE GENOMIC DNA]</scope>
    <source>
        <strain evidence="6">CCM 8925</strain>
    </source>
</reference>
<protein>
    <submittedName>
        <fullName evidence="5">Bifunctional metallophosphatase/5'-nucleotidase</fullName>
    </submittedName>
</protein>
<dbReference type="PRINTS" id="PR01607">
    <property type="entry name" value="APYRASEFAMLY"/>
</dbReference>
<keyword evidence="1" id="KW-0732">Signal</keyword>
<dbReference type="Pfam" id="PF02872">
    <property type="entry name" value="5_nucleotid_C"/>
    <property type="match status" value="1"/>
</dbReference>
<gene>
    <name evidence="5" type="ORF">ACFQZ7_04555</name>
</gene>
<name>A0ABW3EBD0_9LACO</name>
<evidence type="ECO:0000313" key="6">
    <source>
        <dbReference type="Proteomes" id="UP001597104"/>
    </source>
</evidence>
<dbReference type="InterPro" id="IPR029052">
    <property type="entry name" value="Metallo-depent_PP-like"/>
</dbReference>
<feature type="domain" description="Calcineurin-like phosphoesterase" evidence="3">
    <location>
        <begin position="6"/>
        <end position="206"/>
    </location>
</feature>
<organism evidence="5 6">
    <name type="scientific">Loigolactobacillus binensis</name>
    <dbReference type="NCBI Taxonomy" id="2559922"/>
    <lineage>
        <taxon>Bacteria</taxon>
        <taxon>Bacillati</taxon>
        <taxon>Bacillota</taxon>
        <taxon>Bacilli</taxon>
        <taxon>Lactobacillales</taxon>
        <taxon>Lactobacillaceae</taxon>
        <taxon>Loigolactobacillus</taxon>
    </lineage>
</organism>
<dbReference type="InterPro" id="IPR006146">
    <property type="entry name" value="5'-Nucleotdase_CS"/>
</dbReference>
<sequence length="460" mass="51289">MTESIHILHTNDLHSHLEHWPRIRRWLLAEQKRWRQAGATVVTLDIGDAMDRVHPLTEATDGQANVALFNQIGYDAVTIGNNEGISNSQDQLNHLYDDANFDVVLANLHDVKTGQQPKWALRTKIITTAAGTRIALFGLTAPYLSTYRPNGWEPELVQQVLPGLLAELAGKADVLVLLSHLGLDVDKWMAKNYPALTVIIGSHTHHLLINGLLIDQSLLAAAGRYGQYIGDISLTLDAQHHVLTKQARVVKTSELPVLPGDAAEIAGYRRRGHQLLKKQKITTLAHTLTAQPVGNSPQMRLALAAVAQAAHTEVAFLNTGIFLAPFKQGVLTADDLHQSLPHGMHLLRIKLHGYDVWRLVQEIEKARLFLRHFELHGLGFRGRIFGDMVYQGLSWHSGDRTVDWCGQPLDPERIYTLAAVDTYLYFPFFPTIEIVGETEVLFPGVLRNAVATYLKNNQLK</sequence>
<dbReference type="InterPro" id="IPR008334">
    <property type="entry name" value="5'-Nucleotdase_C"/>
</dbReference>
<keyword evidence="2" id="KW-0547">Nucleotide-binding</keyword>
<evidence type="ECO:0000256" key="2">
    <source>
        <dbReference type="RuleBase" id="RU362119"/>
    </source>
</evidence>
<dbReference type="InterPro" id="IPR036907">
    <property type="entry name" value="5'-Nucleotdase_C_sf"/>
</dbReference>
<dbReference type="SUPFAM" id="SSF56300">
    <property type="entry name" value="Metallo-dependent phosphatases"/>
    <property type="match status" value="1"/>
</dbReference>
<dbReference type="Gene3D" id="3.90.780.10">
    <property type="entry name" value="5'-Nucleotidase, C-terminal domain"/>
    <property type="match status" value="1"/>
</dbReference>
<dbReference type="PANTHER" id="PTHR11575:SF23">
    <property type="entry name" value="5-NUCLEOTIDASE FAMILY PROTEIN"/>
    <property type="match status" value="1"/>
</dbReference>
<comment type="similarity">
    <text evidence="2">Belongs to the 5'-nucleotidase family.</text>
</comment>